<dbReference type="RefSeq" id="WP_203174056.1">
    <property type="nucleotide sequence ID" value="NZ_JAEVHM010000019.1"/>
</dbReference>
<keyword evidence="1" id="KW-0680">Restriction system</keyword>
<evidence type="ECO:0000256" key="1">
    <source>
        <dbReference type="ARBA" id="ARBA00022747"/>
    </source>
</evidence>
<keyword evidence="2" id="KW-0238">DNA-binding</keyword>
<sequence>MEVTITTKTAFGTPPLARLDAEYIRGSSLRMEAQLLRHGGKPVASLARQYDGPVLNDAHLDEEATIRYVDLDAVDQTDGFAFADDLRYGDRPSRAKYLLQAGDILVANVRPERGVLTLVDDRLAGSVASSGFTLLRKGETNSGWEFAYAFLRSKYGREQLIRRSRGSMYPAVLGRDVFDVVIPAAPAFVAGTAKHAVNRVLDSHRTFFLRIEEANKRLEAFLAPHGLLPSMYDPPARDIAMRTINRRESFGPGSAERIDAEFYRPEYEEFGQRIISSGSYFRLGDYYDLSSGRVVAGEDELMPTFKQAVLTNAGINWSAVATEPGKKRGAIVVDGVILLAATAHEIEYVGKKVDYVRRVPSEFRVYNQAVADLIVLKPRDEKPAELFGSYVAAFLRHSSGRHQVQRCIRGLRGGHVYSSDLAQHVVVPMPPERWLQEFDELWRDAERAREEGKALMQRCLDGIEEWLENELGAG</sequence>
<dbReference type="InterPro" id="IPR044946">
    <property type="entry name" value="Restrct_endonuc_typeI_TRD_sf"/>
</dbReference>
<evidence type="ECO:0000256" key="2">
    <source>
        <dbReference type="ARBA" id="ARBA00023125"/>
    </source>
</evidence>
<evidence type="ECO:0000313" key="3">
    <source>
        <dbReference type="EMBL" id="MBM0231588.1"/>
    </source>
</evidence>
<accession>A0ABS1XQS1</accession>
<protein>
    <recommendedName>
        <fullName evidence="5">Restriction endonuclease subunit S</fullName>
    </recommendedName>
</protein>
<gene>
    <name evidence="3" type="ORF">JNW91_06750</name>
</gene>
<evidence type="ECO:0008006" key="5">
    <source>
        <dbReference type="Google" id="ProtNLM"/>
    </source>
</evidence>
<comment type="caution">
    <text evidence="3">The sequence shown here is derived from an EMBL/GenBank/DDBJ whole genome shotgun (WGS) entry which is preliminary data.</text>
</comment>
<proteinExistence type="predicted"/>
<dbReference type="SUPFAM" id="SSF116734">
    <property type="entry name" value="DNA methylase specificity domain"/>
    <property type="match status" value="1"/>
</dbReference>
<reference evidence="3 4" key="1">
    <citation type="submission" date="2021-01" db="EMBL/GenBank/DDBJ databases">
        <title>Draft genome sequence of Micromonospora sp. strain STR1_7.</title>
        <authorList>
            <person name="Karlyshev A."/>
            <person name="Jawad R."/>
        </authorList>
    </citation>
    <scope>NUCLEOTIDE SEQUENCE [LARGE SCALE GENOMIC DNA]</scope>
    <source>
        <strain evidence="3 4">STR1-7</strain>
    </source>
</reference>
<dbReference type="Proteomes" id="UP000601027">
    <property type="component" value="Unassembled WGS sequence"/>
</dbReference>
<keyword evidence="4" id="KW-1185">Reference proteome</keyword>
<organism evidence="3 4">
    <name type="scientific">Micromonospora parastrephiae</name>
    <dbReference type="NCBI Taxonomy" id="2806101"/>
    <lineage>
        <taxon>Bacteria</taxon>
        <taxon>Bacillati</taxon>
        <taxon>Actinomycetota</taxon>
        <taxon>Actinomycetes</taxon>
        <taxon>Micromonosporales</taxon>
        <taxon>Micromonosporaceae</taxon>
        <taxon>Micromonospora</taxon>
    </lineage>
</organism>
<name>A0ABS1XQS1_9ACTN</name>
<dbReference type="EMBL" id="JAEVHM010000019">
    <property type="protein sequence ID" value="MBM0231588.1"/>
    <property type="molecule type" value="Genomic_DNA"/>
</dbReference>
<evidence type="ECO:0000313" key="4">
    <source>
        <dbReference type="Proteomes" id="UP000601027"/>
    </source>
</evidence>
<dbReference type="Gene3D" id="3.90.220.20">
    <property type="entry name" value="DNA methylase specificity domains"/>
    <property type="match status" value="1"/>
</dbReference>